<dbReference type="SUPFAM" id="SSF53098">
    <property type="entry name" value="Ribonuclease H-like"/>
    <property type="match status" value="1"/>
</dbReference>
<feature type="domain" description="Exonuclease" evidence="2">
    <location>
        <begin position="26"/>
        <end position="198"/>
    </location>
</feature>
<evidence type="ECO:0000313" key="4">
    <source>
        <dbReference type="Proteomes" id="UP001597227"/>
    </source>
</evidence>
<dbReference type="Pfam" id="PF00929">
    <property type="entry name" value="RNase_T"/>
    <property type="match status" value="1"/>
</dbReference>
<accession>A0ABW4MQU8</accession>
<dbReference type="InterPro" id="IPR012337">
    <property type="entry name" value="RNaseH-like_sf"/>
</dbReference>
<sequence>MFFGRKPLFQQLHKEIPLSTPIEEISFTVFDTETTGFRVLTVDRLIEIAAVQVNGLRVCEEEQFHTFINPKRQISQEIIELTGITNKKVENAPTSIEGITSLFHFIKEHNSNCLVGHYVSFDIVALKSELKREKYSLGRVPTIDTLDLIGYISPSYDMRDLHRYAQNFGTRMYDRHSATGDALTTAYLFVELLHHFKCRGKRTWGDLLQATENNQNHFFR</sequence>
<name>A0ABW4MQU8_9BACI</name>
<dbReference type="RefSeq" id="WP_388039922.1">
    <property type="nucleotide sequence ID" value="NZ_JBHUEK010000025.1"/>
</dbReference>
<evidence type="ECO:0000259" key="2">
    <source>
        <dbReference type="SMART" id="SM00479"/>
    </source>
</evidence>
<dbReference type="PANTHER" id="PTHR30231:SF41">
    <property type="entry name" value="DNA POLYMERASE III SUBUNIT EPSILON"/>
    <property type="match status" value="1"/>
</dbReference>
<evidence type="ECO:0000313" key="3">
    <source>
        <dbReference type="EMBL" id="MFD1780288.1"/>
    </source>
</evidence>
<keyword evidence="1" id="KW-0378">Hydrolase</keyword>
<keyword evidence="1" id="KW-0269">Exonuclease</keyword>
<comment type="caution">
    <text evidence="3">The sequence shown here is derived from an EMBL/GenBank/DDBJ whole genome shotgun (WGS) entry which is preliminary data.</text>
</comment>
<dbReference type="Gene3D" id="3.30.420.10">
    <property type="entry name" value="Ribonuclease H-like superfamily/Ribonuclease H"/>
    <property type="match status" value="1"/>
</dbReference>
<dbReference type="InterPro" id="IPR006054">
    <property type="entry name" value="DnaQ"/>
</dbReference>
<organism evidence="3 4">
    <name type="scientific">Fredinandcohnia salidurans</name>
    <dbReference type="NCBI Taxonomy" id="2595041"/>
    <lineage>
        <taxon>Bacteria</taxon>
        <taxon>Bacillati</taxon>
        <taxon>Bacillota</taxon>
        <taxon>Bacilli</taxon>
        <taxon>Bacillales</taxon>
        <taxon>Bacillaceae</taxon>
        <taxon>Fredinandcohnia</taxon>
    </lineage>
</organism>
<reference evidence="4" key="1">
    <citation type="journal article" date="2019" name="Int. J. Syst. Evol. Microbiol.">
        <title>The Global Catalogue of Microorganisms (GCM) 10K type strain sequencing project: providing services to taxonomists for standard genome sequencing and annotation.</title>
        <authorList>
            <consortium name="The Broad Institute Genomics Platform"/>
            <consortium name="The Broad Institute Genome Sequencing Center for Infectious Disease"/>
            <person name="Wu L."/>
            <person name="Ma J."/>
        </authorList>
    </citation>
    <scope>NUCLEOTIDE SEQUENCE [LARGE SCALE GENOMIC DNA]</scope>
    <source>
        <strain evidence="4">CCUG 15531</strain>
    </source>
</reference>
<protein>
    <submittedName>
        <fullName evidence="3">PolC-type DNA polymerase III</fullName>
    </submittedName>
</protein>
<gene>
    <name evidence="3" type="ORF">ACFSFW_16610</name>
</gene>
<keyword evidence="4" id="KW-1185">Reference proteome</keyword>
<dbReference type="SMART" id="SM00479">
    <property type="entry name" value="EXOIII"/>
    <property type="match status" value="1"/>
</dbReference>
<dbReference type="EMBL" id="JBHUEK010000025">
    <property type="protein sequence ID" value="MFD1780288.1"/>
    <property type="molecule type" value="Genomic_DNA"/>
</dbReference>
<evidence type="ECO:0000256" key="1">
    <source>
        <dbReference type="ARBA" id="ARBA00022839"/>
    </source>
</evidence>
<dbReference type="InterPro" id="IPR036397">
    <property type="entry name" value="RNaseH_sf"/>
</dbReference>
<dbReference type="InterPro" id="IPR013520">
    <property type="entry name" value="Ribonucl_H"/>
</dbReference>
<dbReference type="Proteomes" id="UP001597227">
    <property type="component" value="Unassembled WGS sequence"/>
</dbReference>
<proteinExistence type="predicted"/>
<dbReference type="NCBIfam" id="TIGR00573">
    <property type="entry name" value="dnaq"/>
    <property type="match status" value="1"/>
</dbReference>
<dbReference type="PANTHER" id="PTHR30231">
    <property type="entry name" value="DNA POLYMERASE III SUBUNIT EPSILON"/>
    <property type="match status" value="1"/>
</dbReference>
<keyword evidence="1" id="KW-0540">Nuclease</keyword>
<dbReference type="CDD" id="cd06127">
    <property type="entry name" value="DEDDh"/>
    <property type="match status" value="1"/>
</dbReference>